<reference evidence="2 3" key="1">
    <citation type="journal article" date="2022" name="Int. J. Syst. Evol. Microbiol.">
        <title>Pseudomonas aegrilactucae sp. nov. and Pseudomonas morbosilactucae sp. nov., pathogens causing bacterial rot of lettuce in Japan.</title>
        <authorList>
            <person name="Sawada H."/>
            <person name="Fujikawa T."/>
            <person name="Satou M."/>
        </authorList>
    </citation>
    <scope>NUCLEOTIDE SEQUENCE [LARGE SCALE GENOMIC DNA]</scope>
    <source>
        <strain evidence="2 3">MAFF 302030</strain>
    </source>
</reference>
<organism evidence="2 3">
    <name type="scientific">Pseudomonas morbosilactucae</name>
    <dbReference type="NCBI Taxonomy" id="2938197"/>
    <lineage>
        <taxon>Bacteria</taxon>
        <taxon>Pseudomonadati</taxon>
        <taxon>Pseudomonadota</taxon>
        <taxon>Gammaproteobacteria</taxon>
        <taxon>Pseudomonadales</taxon>
        <taxon>Pseudomonadaceae</taxon>
        <taxon>Pseudomonas</taxon>
    </lineage>
</organism>
<evidence type="ECO:0000313" key="2">
    <source>
        <dbReference type="EMBL" id="MCK9800561.1"/>
    </source>
</evidence>
<gene>
    <name evidence="2" type="ORF">M1B34_23455</name>
</gene>
<reference evidence="2 3" key="2">
    <citation type="journal article" date="2023" name="Plant Pathol.">
        <title>Dismantling and reorganizing Pseudomonas marginalis sensu#lato.</title>
        <authorList>
            <person name="Sawada H."/>
            <person name="Fujikawa T."/>
            <person name="Satou M."/>
        </authorList>
    </citation>
    <scope>NUCLEOTIDE SEQUENCE [LARGE SCALE GENOMIC DNA]</scope>
    <source>
        <strain evidence="2 3">MAFF 302030</strain>
    </source>
</reference>
<sequence length="53" mass="5496">DRFGLSIVMWIACGGALLAALLALFLKETAPAVLARGRRAEPSASCALQGNQP</sequence>
<dbReference type="Proteomes" id="UP001155059">
    <property type="component" value="Unassembled WGS sequence"/>
</dbReference>
<dbReference type="AlphaFoldDB" id="A0A9X1YZP5"/>
<protein>
    <submittedName>
        <fullName evidence="2">MFS transporter</fullName>
    </submittedName>
</protein>
<evidence type="ECO:0000313" key="3">
    <source>
        <dbReference type="Proteomes" id="UP001155059"/>
    </source>
</evidence>
<comment type="caution">
    <text evidence="2">The sequence shown here is derived from an EMBL/GenBank/DDBJ whole genome shotgun (WGS) entry which is preliminary data.</text>
</comment>
<feature type="non-terminal residue" evidence="2">
    <location>
        <position position="1"/>
    </location>
</feature>
<name>A0A9X1YZP5_9PSED</name>
<dbReference type="EMBL" id="JALQCW010000066">
    <property type="protein sequence ID" value="MCK9800561.1"/>
    <property type="molecule type" value="Genomic_DNA"/>
</dbReference>
<feature type="transmembrane region" description="Helical" evidence="1">
    <location>
        <begin position="6"/>
        <end position="26"/>
    </location>
</feature>
<accession>A0A9X1YZP5</accession>
<proteinExistence type="predicted"/>
<evidence type="ECO:0000256" key="1">
    <source>
        <dbReference type="SAM" id="Phobius"/>
    </source>
</evidence>
<keyword evidence="1" id="KW-0472">Membrane</keyword>
<keyword evidence="1" id="KW-0812">Transmembrane</keyword>
<keyword evidence="1" id="KW-1133">Transmembrane helix</keyword>